<dbReference type="Proteomes" id="UP000053989">
    <property type="component" value="Unassembled WGS sequence"/>
</dbReference>
<evidence type="ECO:0000313" key="4">
    <source>
        <dbReference type="Proteomes" id="UP000053989"/>
    </source>
</evidence>
<keyword evidence="2" id="KW-0812">Transmembrane</keyword>
<protein>
    <submittedName>
        <fullName evidence="3">Uncharacterized protein</fullName>
    </submittedName>
</protein>
<feature type="transmembrane region" description="Helical" evidence="2">
    <location>
        <begin position="171"/>
        <end position="195"/>
    </location>
</feature>
<evidence type="ECO:0000256" key="2">
    <source>
        <dbReference type="SAM" id="Phobius"/>
    </source>
</evidence>
<dbReference type="OrthoDB" id="2905268at2759"/>
<gene>
    <name evidence="3" type="ORF">SCLCIDRAFT_7324</name>
</gene>
<dbReference type="EMBL" id="KN822011">
    <property type="protein sequence ID" value="KIM67663.1"/>
    <property type="molecule type" value="Genomic_DNA"/>
</dbReference>
<reference evidence="3 4" key="1">
    <citation type="submission" date="2014-04" db="EMBL/GenBank/DDBJ databases">
        <authorList>
            <consortium name="DOE Joint Genome Institute"/>
            <person name="Kuo A."/>
            <person name="Kohler A."/>
            <person name="Nagy L.G."/>
            <person name="Floudas D."/>
            <person name="Copeland A."/>
            <person name="Barry K.W."/>
            <person name="Cichocki N."/>
            <person name="Veneault-Fourrey C."/>
            <person name="LaButti K."/>
            <person name="Lindquist E.A."/>
            <person name="Lipzen A."/>
            <person name="Lundell T."/>
            <person name="Morin E."/>
            <person name="Murat C."/>
            <person name="Sun H."/>
            <person name="Tunlid A."/>
            <person name="Henrissat B."/>
            <person name="Grigoriev I.V."/>
            <person name="Hibbett D.S."/>
            <person name="Martin F."/>
            <person name="Nordberg H.P."/>
            <person name="Cantor M.N."/>
            <person name="Hua S.X."/>
        </authorList>
    </citation>
    <scope>NUCLEOTIDE SEQUENCE [LARGE SCALE GENOMIC DNA]</scope>
    <source>
        <strain evidence="3 4">Foug A</strain>
    </source>
</reference>
<dbReference type="InParanoid" id="A0A0C3A1Y8"/>
<proteinExistence type="predicted"/>
<keyword evidence="4" id="KW-1185">Reference proteome</keyword>
<name>A0A0C3A1Y8_9AGAM</name>
<keyword evidence="2" id="KW-1133">Transmembrane helix</keyword>
<evidence type="ECO:0000313" key="3">
    <source>
        <dbReference type="EMBL" id="KIM67663.1"/>
    </source>
</evidence>
<keyword evidence="2" id="KW-0472">Membrane</keyword>
<sequence length="275" mass="30761">MSSSSYTPDTDLWLERSRLSGVILAAVSYGCDSYPPPKKGCIDWRPTSPVASGLPLCHICLGHDRIFGEREVHRDNMDRFAQRTGRASCFDPRRIELLDQYYGDVLFSYCVMQWFMQALLFYLCFVIFGGKKYVVIPMGVLFLAMVGRLLIHRRQMEGLVSKEHLRTCGEVMTMVVESAAPSSILSIIFIISFALHSYICNLVFLAISHVQGIAQLFILIRVAQGRAINSQTLSSRNRPEIIAIIAGKPEDSVSFQGSHGPESISWNKSKSEGEA</sequence>
<dbReference type="HOGENOM" id="CLU_044614_0_1_1"/>
<evidence type="ECO:0000256" key="1">
    <source>
        <dbReference type="SAM" id="MobiDB-lite"/>
    </source>
</evidence>
<dbReference type="AlphaFoldDB" id="A0A0C3A1Y8"/>
<organism evidence="3 4">
    <name type="scientific">Scleroderma citrinum Foug A</name>
    <dbReference type="NCBI Taxonomy" id="1036808"/>
    <lineage>
        <taxon>Eukaryota</taxon>
        <taxon>Fungi</taxon>
        <taxon>Dikarya</taxon>
        <taxon>Basidiomycota</taxon>
        <taxon>Agaricomycotina</taxon>
        <taxon>Agaricomycetes</taxon>
        <taxon>Agaricomycetidae</taxon>
        <taxon>Boletales</taxon>
        <taxon>Sclerodermatineae</taxon>
        <taxon>Sclerodermataceae</taxon>
        <taxon>Scleroderma</taxon>
    </lineage>
</organism>
<accession>A0A0C3A1Y8</accession>
<feature type="transmembrane region" description="Helical" evidence="2">
    <location>
        <begin position="106"/>
        <end position="128"/>
    </location>
</feature>
<feature type="transmembrane region" description="Helical" evidence="2">
    <location>
        <begin position="134"/>
        <end position="151"/>
    </location>
</feature>
<reference evidence="4" key="2">
    <citation type="submission" date="2015-01" db="EMBL/GenBank/DDBJ databases">
        <title>Evolutionary Origins and Diversification of the Mycorrhizal Mutualists.</title>
        <authorList>
            <consortium name="DOE Joint Genome Institute"/>
            <consortium name="Mycorrhizal Genomics Consortium"/>
            <person name="Kohler A."/>
            <person name="Kuo A."/>
            <person name="Nagy L.G."/>
            <person name="Floudas D."/>
            <person name="Copeland A."/>
            <person name="Barry K.W."/>
            <person name="Cichocki N."/>
            <person name="Veneault-Fourrey C."/>
            <person name="LaButti K."/>
            <person name="Lindquist E.A."/>
            <person name="Lipzen A."/>
            <person name="Lundell T."/>
            <person name="Morin E."/>
            <person name="Murat C."/>
            <person name="Riley R."/>
            <person name="Ohm R."/>
            <person name="Sun H."/>
            <person name="Tunlid A."/>
            <person name="Henrissat B."/>
            <person name="Grigoriev I.V."/>
            <person name="Hibbett D.S."/>
            <person name="Martin F."/>
        </authorList>
    </citation>
    <scope>NUCLEOTIDE SEQUENCE [LARGE SCALE GENOMIC DNA]</scope>
    <source>
        <strain evidence="4">Foug A</strain>
    </source>
</reference>
<feature type="region of interest" description="Disordered" evidence="1">
    <location>
        <begin position="251"/>
        <end position="275"/>
    </location>
</feature>